<evidence type="ECO:0000256" key="3">
    <source>
        <dbReference type="ARBA" id="ARBA00013064"/>
    </source>
</evidence>
<dbReference type="GO" id="GO:0005634">
    <property type="term" value="C:nucleus"/>
    <property type="evidence" value="ECO:0007669"/>
    <property type="project" value="TreeGrafter"/>
</dbReference>
<name>A0A336M1S3_CULSO</name>
<evidence type="ECO:0000256" key="9">
    <source>
        <dbReference type="SAM" id="Phobius"/>
    </source>
</evidence>
<dbReference type="PROSITE" id="PS50056">
    <property type="entry name" value="TYR_PHOSPHATASE_2"/>
    <property type="match status" value="1"/>
</dbReference>
<feature type="domain" description="Tyrosine specific protein phosphatases" evidence="11">
    <location>
        <begin position="197"/>
        <end position="275"/>
    </location>
</feature>
<evidence type="ECO:0000256" key="5">
    <source>
        <dbReference type="ARBA" id="ARBA00022801"/>
    </source>
</evidence>
<feature type="region of interest" description="Disordered" evidence="8">
    <location>
        <begin position="427"/>
        <end position="466"/>
    </location>
</feature>
<dbReference type="GO" id="GO:0005737">
    <property type="term" value="C:cytoplasm"/>
    <property type="evidence" value="ECO:0007669"/>
    <property type="project" value="TreeGrafter"/>
</dbReference>
<feature type="domain" description="Tyrosine-protein phosphatase" evidence="10">
    <location>
        <begin position="5"/>
        <end position="284"/>
    </location>
</feature>
<accession>A0A336M1S3</accession>
<dbReference type="InterPro" id="IPR016130">
    <property type="entry name" value="Tyr_Pase_AS"/>
</dbReference>
<feature type="region of interest" description="Disordered" evidence="8">
    <location>
        <begin position="369"/>
        <end position="415"/>
    </location>
</feature>
<dbReference type="PROSITE" id="PS50055">
    <property type="entry name" value="TYR_PHOSPHATASE_PTP"/>
    <property type="match status" value="1"/>
</dbReference>
<evidence type="ECO:0000259" key="10">
    <source>
        <dbReference type="PROSITE" id="PS50055"/>
    </source>
</evidence>
<proteinExistence type="inferred from homology"/>
<evidence type="ECO:0000256" key="8">
    <source>
        <dbReference type="SAM" id="MobiDB-lite"/>
    </source>
</evidence>
<dbReference type="Gene3D" id="3.90.190.10">
    <property type="entry name" value="Protein tyrosine phosphatase superfamily"/>
    <property type="match status" value="1"/>
</dbReference>
<dbReference type="InterPro" id="IPR051985">
    <property type="entry name" value="NR_tyrosine_phosphatase"/>
</dbReference>
<keyword evidence="4" id="KW-0597">Phosphoprotein</keyword>
<keyword evidence="9" id="KW-0812">Transmembrane</keyword>
<sequence length="512" mass="59084">MSNSIEEEYNEYEKNRNWHRVYQEISSSALSTARKNGFSVDVSKKNIRLNRYGDVQPYDHSRVKLQKTNFDYINANIVKCDRANRKYILCQGPLPTTVNHFWLMVWEQNSKAILMLNKLIEDRHIKCHLYWPDKIGPNHKLTMSDVGLTVEYMKCENYSNFCKRTFKMTDIDSTKSREVIQFHYTKWPDFGIPTSSIEFLKFLQSVRVAGVLEENVGPAIVHCSAGIGRSGTFCLVDCCLIIIDKFGENNVSVREILLELRKYRMGLIQTPDQLYFSYKAILEGMKYLKENRFQTLEDEPLISNEDLLHSETDEPPVIPARTQSLHTHHGIISLEDLAASNNAAQTKTNNNDASQQQQRGQQHLENHLANRPLPEIPKSSSDDDSSSGEEEIIRSINTSEEEDNENDNARDGSEFDADELEKDTETFNNQEVNGNSNDHESTQSTSPNTNEIRRRKRLENKTNMEDKIREIKRKQKEIEDSAMTSKKRRSILITLAAGVTFAAFCYYIYSKF</sequence>
<dbReference type="GO" id="GO:0004726">
    <property type="term" value="F:non-membrane spanning protein tyrosine phosphatase activity"/>
    <property type="evidence" value="ECO:0007669"/>
    <property type="project" value="TreeGrafter"/>
</dbReference>
<evidence type="ECO:0000313" key="12">
    <source>
        <dbReference type="EMBL" id="SSX24184.1"/>
    </source>
</evidence>
<dbReference type="InterPro" id="IPR000242">
    <property type="entry name" value="PTP_cat"/>
</dbReference>
<dbReference type="PANTHER" id="PTHR46047:SF3">
    <property type="entry name" value="TYROSINE-PROTEIN PHOSPHATASE NON-RECEPTOR TYPE 61F"/>
    <property type="match status" value="1"/>
</dbReference>
<reference evidence="12" key="1">
    <citation type="submission" date="2018-07" db="EMBL/GenBank/DDBJ databases">
        <authorList>
            <person name="Quirk P.G."/>
            <person name="Krulwich T.A."/>
        </authorList>
    </citation>
    <scope>NUCLEOTIDE SEQUENCE</scope>
</reference>
<dbReference type="VEuPathDB" id="VectorBase:CSON010413"/>
<feature type="compositionally biased region" description="Polar residues" evidence="8">
    <location>
        <begin position="427"/>
        <end position="450"/>
    </location>
</feature>
<evidence type="ECO:0000259" key="11">
    <source>
        <dbReference type="PROSITE" id="PS50056"/>
    </source>
</evidence>
<dbReference type="SUPFAM" id="SSF52799">
    <property type="entry name" value="(Phosphotyrosine protein) phosphatases II"/>
    <property type="match status" value="1"/>
</dbReference>
<dbReference type="InterPro" id="IPR029021">
    <property type="entry name" value="Prot-tyrosine_phosphatase-like"/>
</dbReference>
<gene>
    <name evidence="12" type="primary">CSON010413</name>
</gene>
<keyword evidence="7 9" id="KW-0472">Membrane</keyword>
<dbReference type="AlphaFoldDB" id="A0A336M1S3"/>
<dbReference type="GO" id="GO:0019901">
    <property type="term" value="F:protein kinase binding"/>
    <property type="evidence" value="ECO:0007669"/>
    <property type="project" value="TreeGrafter"/>
</dbReference>
<dbReference type="SMART" id="SM00404">
    <property type="entry name" value="PTPc_motif"/>
    <property type="match status" value="1"/>
</dbReference>
<keyword evidence="6" id="KW-0904">Protein phosphatase</keyword>
<dbReference type="GO" id="GO:0046426">
    <property type="term" value="P:negative regulation of receptor signaling pathway via JAK-STAT"/>
    <property type="evidence" value="ECO:0007669"/>
    <property type="project" value="TreeGrafter"/>
</dbReference>
<protein>
    <recommendedName>
        <fullName evidence="3">protein-tyrosine-phosphatase</fullName>
        <ecNumber evidence="3">3.1.3.48</ecNumber>
    </recommendedName>
</protein>
<dbReference type="GO" id="GO:0012505">
    <property type="term" value="C:endomembrane system"/>
    <property type="evidence" value="ECO:0007669"/>
    <property type="project" value="UniProtKB-SubCell"/>
</dbReference>
<dbReference type="SMART" id="SM00194">
    <property type="entry name" value="PTPc"/>
    <property type="match status" value="1"/>
</dbReference>
<evidence type="ECO:0000256" key="1">
    <source>
        <dbReference type="ARBA" id="ARBA00004308"/>
    </source>
</evidence>
<dbReference type="GO" id="GO:0048666">
    <property type="term" value="P:neuron development"/>
    <property type="evidence" value="ECO:0007669"/>
    <property type="project" value="UniProtKB-ARBA"/>
</dbReference>
<dbReference type="Pfam" id="PF00102">
    <property type="entry name" value="Y_phosphatase"/>
    <property type="match status" value="1"/>
</dbReference>
<evidence type="ECO:0000256" key="6">
    <source>
        <dbReference type="ARBA" id="ARBA00022912"/>
    </source>
</evidence>
<dbReference type="PANTHER" id="PTHR46047">
    <property type="entry name" value="TYROSINE-PROTEIN PHOSPHATASE NON-RECEPTOR TYPE 61F"/>
    <property type="match status" value="1"/>
</dbReference>
<dbReference type="GO" id="GO:0009653">
    <property type="term" value="P:anatomical structure morphogenesis"/>
    <property type="evidence" value="ECO:0007669"/>
    <property type="project" value="UniProtKB-ARBA"/>
</dbReference>
<dbReference type="OMA" id="PVRAFNE"/>
<dbReference type="PRINTS" id="PR00700">
    <property type="entry name" value="PRTYPHPHTASE"/>
</dbReference>
<dbReference type="PROSITE" id="PS00383">
    <property type="entry name" value="TYR_PHOSPHATASE_1"/>
    <property type="match status" value="1"/>
</dbReference>
<evidence type="ECO:0000256" key="7">
    <source>
        <dbReference type="ARBA" id="ARBA00023136"/>
    </source>
</evidence>
<dbReference type="InterPro" id="IPR000387">
    <property type="entry name" value="Tyr_Pase_dom"/>
</dbReference>
<keyword evidence="5" id="KW-0378">Hydrolase</keyword>
<dbReference type="GO" id="GO:0070373">
    <property type="term" value="P:negative regulation of ERK1 and ERK2 cascade"/>
    <property type="evidence" value="ECO:0007669"/>
    <property type="project" value="TreeGrafter"/>
</dbReference>
<comment type="subcellular location">
    <subcellularLocation>
        <location evidence="1">Endomembrane system</location>
    </subcellularLocation>
</comment>
<keyword evidence="9" id="KW-1133">Transmembrane helix</keyword>
<feature type="transmembrane region" description="Helical" evidence="9">
    <location>
        <begin position="491"/>
        <end position="509"/>
    </location>
</feature>
<dbReference type="EC" id="3.1.3.48" evidence="3"/>
<comment type="similarity">
    <text evidence="2">Belongs to the protein-tyrosine phosphatase family. Non-receptor class 1 subfamily.</text>
</comment>
<dbReference type="EMBL" id="UFQT01000421">
    <property type="protein sequence ID" value="SSX24184.1"/>
    <property type="molecule type" value="Genomic_DNA"/>
</dbReference>
<evidence type="ECO:0000256" key="2">
    <source>
        <dbReference type="ARBA" id="ARBA00009701"/>
    </source>
</evidence>
<dbReference type="InterPro" id="IPR003595">
    <property type="entry name" value="Tyr_Pase_cat"/>
</dbReference>
<evidence type="ECO:0000256" key="4">
    <source>
        <dbReference type="ARBA" id="ARBA00022553"/>
    </source>
</evidence>
<organism evidence="12">
    <name type="scientific">Culicoides sonorensis</name>
    <name type="common">Biting midge</name>
    <dbReference type="NCBI Taxonomy" id="179676"/>
    <lineage>
        <taxon>Eukaryota</taxon>
        <taxon>Metazoa</taxon>
        <taxon>Ecdysozoa</taxon>
        <taxon>Arthropoda</taxon>
        <taxon>Hexapoda</taxon>
        <taxon>Insecta</taxon>
        <taxon>Pterygota</taxon>
        <taxon>Neoptera</taxon>
        <taxon>Endopterygota</taxon>
        <taxon>Diptera</taxon>
        <taxon>Nematocera</taxon>
        <taxon>Chironomoidea</taxon>
        <taxon>Ceratopogonidae</taxon>
        <taxon>Ceratopogoninae</taxon>
        <taxon>Culicoides</taxon>
        <taxon>Monoculicoides</taxon>
    </lineage>
</organism>